<sequence length="259" mass="27663">MAYALAIGLLRTESPPNVIVADPIASQRDRFTNSEINTTSNNKRAVSGADVIVLAVKPKIVRSVALEIAPLITDQLVLSIAAGIPLHALNAWFGETASIVRCMPNTPALIGAGISGLVRNMRTSDIQAELAHRILGCAGEVLWFEEEADLDAVTAISGSGPAYIFYLIEAMIRAAIELGLTPETARKLTLNTVLGGAKMAINSDDDPETLRRNVTSPGGTTERAVAVFDHESMNETIVRAITEAHKRSIELSHEADNDV</sequence>
<accession>A0A381PLY6</accession>
<dbReference type="NCBIfam" id="TIGR00112">
    <property type="entry name" value="proC"/>
    <property type="match status" value="1"/>
</dbReference>
<dbReference type="PANTHER" id="PTHR11645:SF0">
    <property type="entry name" value="PYRROLINE-5-CARBOXYLATE REDUCTASE 3"/>
    <property type="match status" value="1"/>
</dbReference>
<dbReference type="PANTHER" id="PTHR11645">
    <property type="entry name" value="PYRROLINE-5-CARBOXYLATE REDUCTASE"/>
    <property type="match status" value="1"/>
</dbReference>
<feature type="domain" description="Pyrroline-5-carboxylate reductase dimerisation" evidence="5">
    <location>
        <begin position="147"/>
        <end position="251"/>
    </location>
</feature>
<dbReference type="GO" id="GO:0004735">
    <property type="term" value="F:pyrroline-5-carboxylate reductase activity"/>
    <property type="evidence" value="ECO:0007669"/>
    <property type="project" value="InterPro"/>
</dbReference>
<proteinExistence type="inferred from homology"/>
<dbReference type="InterPro" id="IPR029036">
    <property type="entry name" value="P5CR_dimer"/>
</dbReference>
<evidence type="ECO:0000256" key="2">
    <source>
        <dbReference type="ARBA" id="ARBA00022857"/>
    </source>
</evidence>
<dbReference type="Gene3D" id="3.40.50.720">
    <property type="entry name" value="NAD(P)-binding Rossmann-like Domain"/>
    <property type="match status" value="1"/>
</dbReference>
<evidence type="ECO:0000259" key="5">
    <source>
        <dbReference type="Pfam" id="PF14748"/>
    </source>
</evidence>
<evidence type="ECO:0000259" key="4">
    <source>
        <dbReference type="Pfam" id="PF03807"/>
    </source>
</evidence>
<dbReference type="InterPro" id="IPR028939">
    <property type="entry name" value="P5C_Rdtase_cat_N"/>
</dbReference>
<dbReference type="EMBL" id="UINC01001027">
    <property type="protein sequence ID" value="SUZ68036.1"/>
    <property type="molecule type" value="Genomic_DNA"/>
</dbReference>
<evidence type="ECO:0000256" key="3">
    <source>
        <dbReference type="ARBA" id="ARBA00023002"/>
    </source>
</evidence>
<evidence type="ECO:0000313" key="6">
    <source>
        <dbReference type="EMBL" id="SUZ68036.1"/>
    </source>
</evidence>
<protein>
    <recommendedName>
        <fullName evidence="7">Pyrroline-5-carboxylate reductase</fullName>
    </recommendedName>
</protein>
<dbReference type="InterPro" id="IPR008927">
    <property type="entry name" value="6-PGluconate_DH-like_C_sf"/>
</dbReference>
<dbReference type="InterPro" id="IPR000304">
    <property type="entry name" value="Pyrroline-COOH_reductase"/>
</dbReference>
<dbReference type="Pfam" id="PF14748">
    <property type="entry name" value="P5CR_dimer"/>
    <property type="match status" value="1"/>
</dbReference>
<feature type="domain" description="Pyrroline-5-carboxylate reductase catalytic N-terminal" evidence="4">
    <location>
        <begin position="1"/>
        <end position="83"/>
    </location>
</feature>
<dbReference type="GO" id="GO:0055129">
    <property type="term" value="P:L-proline biosynthetic process"/>
    <property type="evidence" value="ECO:0007669"/>
    <property type="project" value="TreeGrafter"/>
</dbReference>
<dbReference type="FunFam" id="1.10.3730.10:FF:000001">
    <property type="entry name" value="Pyrroline-5-carboxylate reductase"/>
    <property type="match status" value="1"/>
</dbReference>
<dbReference type="PIRSF" id="PIRSF000193">
    <property type="entry name" value="Pyrrol-5-carb_rd"/>
    <property type="match status" value="1"/>
</dbReference>
<evidence type="ECO:0000256" key="1">
    <source>
        <dbReference type="ARBA" id="ARBA00005525"/>
    </source>
</evidence>
<keyword evidence="2" id="KW-0521">NADP</keyword>
<dbReference type="InterPro" id="IPR053790">
    <property type="entry name" value="P5CR-like_CS"/>
</dbReference>
<dbReference type="Gene3D" id="1.10.3730.10">
    <property type="entry name" value="ProC C-terminal domain-like"/>
    <property type="match status" value="1"/>
</dbReference>
<dbReference type="Pfam" id="PF03807">
    <property type="entry name" value="F420_oxidored"/>
    <property type="match status" value="1"/>
</dbReference>
<dbReference type="HAMAP" id="MF_01925">
    <property type="entry name" value="P5C_reductase"/>
    <property type="match status" value="1"/>
</dbReference>
<gene>
    <name evidence="6" type="ORF">METZ01_LOCUS20890</name>
</gene>
<reference evidence="6" key="1">
    <citation type="submission" date="2018-05" db="EMBL/GenBank/DDBJ databases">
        <authorList>
            <person name="Lanie J.A."/>
            <person name="Ng W.-L."/>
            <person name="Kazmierczak K.M."/>
            <person name="Andrzejewski T.M."/>
            <person name="Davidsen T.M."/>
            <person name="Wayne K.J."/>
            <person name="Tettelin H."/>
            <person name="Glass J.I."/>
            <person name="Rusch D."/>
            <person name="Podicherti R."/>
            <person name="Tsui H.-C.T."/>
            <person name="Winkler M.E."/>
        </authorList>
    </citation>
    <scope>NUCLEOTIDE SEQUENCE</scope>
</reference>
<name>A0A381PLY6_9ZZZZ</name>
<comment type="similarity">
    <text evidence="1">Belongs to the pyrroline-5-carboxylate reductase family.</text>
</comment>
<dbReference type="AlphaFoldDB" id="A0A381PLY6"/>
<dbReference type="PROSITE" id="PS00521">
    <property type="entry name" value="P5CR"/>
    <property type="match status" value="1"/>
</dbReference>
<dbReference type="SUPFAM" id="SSF48179">
    <property type="entry name" value="6-phosphogluconate dehydrogenase C-terminal domain-like"/>
    <property type="match status" value="1"/>
</dbReference>
<evidence type="ECO:0008006" key="7">
    <source>
        <dbReference type="Google" id="ProtNLM"/>
    </source>
</evidence>
<keyword evidence="3" id="KW-0560">Oxidoreductase</keyword>
<organism evidence="6">
    <name type="scientific">marine metagenome</name>
    <dbReference type="NCBI Taxonomy" id="408172"/>
    <lineage>
        <taxon>unclassified sequences</taxon>
        <taxon>metagenomes</taxon>
        <taxon>ecological metagenomes</taxon>
    </lineage>
</organism>
<dbReference type="SUPFAM" id="SSF51735">
    <property type="entry name" value="NAD(P)-binding Rossmann-fold domains"/>
    <property type="match status" value="1"/>
</dbReference>
<dbReference type="InterPro" id="IPR036291">
    <property type="entry name" value="NAD(P)-bd_dom_sf"/>
</dbReference>